<dbReference type="Pfam" id="PF00188">
    <property type="entry name" value="CAP"/>
    <property type="match status" value="3"/>
</dbReference>
<feature type="domain" description="Sushi" evidence="6">
    <location>
        <begin position="35"/>
        <end position="101"/>
    </location>
</feature>
<feature type="domain" description="Peptidase S1" evidence="5">
    <location>
        <begin position="888"/>
        <end position="1151"/>
    </location>
</feature>
<protein>
    <submittedName>
        <fullName evidence="7">Vitamin K-dependent protein C</fullName>
    </submittedName>
</protein>
<dbReference type="Pfam" id="PF00089">
    <property type="entry name" value="Trypsin"/>
    <property type="match status" value="2"/>
</dbReference>
<dbReference type="InterPro" id="IPR043504">
    <property type="entry name" value="Peptidase_S1_PA_chymotrypsin"/>
</dbReference>
<dbReference type="Gene3D" id="2.40.10.10">
    <property type="entry name" value="Trypsin-like serine proteases"/>
    <property type="match status" value="4"/>
</dbReference>
<dbReference type="InterPro" id="IPR018114">
    <property type="entry name" value="TRYPSIN_HIS"/>
</dbReference>
<comment type="caution">
    <text evidence="7">The sequence shown here is derived from an EMBL/GenBank/DDBJ whole genome shotgun (WGS) entry which is preliminary data.</text>
</comment>
<keyword evidence="8" id="KW-1185">Reference proteome</keyword>
<dbReference type="InterPro" id="IPR014044">
    <property type="entry name" value="CAP_dom"/>
</dbReference>
<dbReference type="InterPro" id="IPR009003">
    <property type="entry name" value="Peptidase_S1_PA"/>
</dbReference>
<evidence type="ECO:0000259" key="6">
    <source>
        <dbReference type="PROSITE" id="PS50923"/>
    </source>
</evidence>
<dbReference type="OrthoDB" id="2019384at2759"/>
<evidence type="ECO:0000256" key="4">
    <source>
        <dbReference type="SAM" id="SignalP"/>
    </source>
</evidence>
<dbReference type="InterPro" id="IPR035940">
    <property type="entry name" value="CAP_sf"/>
</dbReference>
<keyword evidence="2" id="KW-0768">Sushi</keyword>
<reference evidence="7 8" key="1">
    <citation type="submission" date="2015-12" db="EMBL/GenBank/DDBJ databases">
        <title>The genome of Folsomia candida.</title>
        <authorList>
            <person name="Faddeeva A."/>
            <person name="Derks M.F."/>
            <person name="Anvar Y."/>
            <person name="Smit S."/>
            <person name="Van Straalen N."/>
            <person name="Roelofs D."/>
        </authorList>
    </citation>
    <scope>NUCLEOTIDE SEQUENCE [LARGE SCALE GENOMIC DNA]</scope>
    <source>
        <strain evidence="7 8">VU population</strain>
        <tissue evidence="7">Whole body</tissue>
    </source>
</reference>
<dbReference type="Proteomes" id="UP000198287">
    <property type="component" value="Unassembled WGS sequence"/>
</dbReference>
<dbReference type="InterPro" id="IPR001254">
    <property type="entry name" value="Trypsin_dom"/>
</dbReference>
<feature type="region of interest" description="Disordered" evidence="3">
    <location>
        <begin position="369"/>
        <end position="395"/>
    </location>
</feature>
<evidence type="ECO:0000256" key="2">
    <source>
        <dbReference type="PROSITE-ProRule" id="PRU00302"/>
    </source>
</evidence>
<evidence type="ECO:0000256" key="3">
    <source>
        <dbReference type="SAM" id="MobiDB-lite"/>
    </source>
</evidence>
<dbReference type="InterPro" id="IPR000436">
    <property type="entry name" value="Sushi_SCR_CCP_dom"/>
</dbReference>
<dbReference type="InterPro" id="IPR034113">
    <property type="entry name" value="SCP_GAPR1-like"/>
</dbReference>
<dbReference type="CDD" id="cd00190">
    <property type="entry name" value="Tryp_SPc"/>
    <property type="match status" value="1"/>
</dbReference>
<dbReference type="PANTHER" id="PTHR24260">
    <property type="match status" value="1"/>
</dbReference>
<dbReference type="InterPro" id="IPR051333">
    <property type="entry name" value="CLIP_Serine_Protease"/>
</dbReference>
<sequence>MIIPHIVPTLFVVFQILITVSANCPPVRPKKGMEIRCLFPDRNTNSLLDCDRELPLGAELQYRCQRLFTFDKVPQQSGHMTCGEHGQWMKLIEFKEFQCLPACGRPGNATFDTLSSFIEMENETGERIFPWHATIFKRFGTTNAFKYACGATLVNPENKGYFVLTAAHCVTKNPLTAEPGPSDNFRVVLGGPNKIVIEREYDPHSLQSNIAMIELNGPVKISETVQPVCFPTRTIANSQVRPGSIGELPVVRNDQLAYQEILGLPISEQGECLRDCAREPTITEFCAIHNTGTRLSPLESGTGLVFNDGSQQPIFFLQGVLTKVAGEAEGCAAHDTFTSVSVFLDWVNKVHDELAESQKVTEVVTNPYQQPFQPTRAPPTNSIESSRPPPQVDHETSKAVIPSTNILNLGQNLHNYYRRLHQAPPVRINIKLSKEAQEWADYLLYENKWEFSQGKDYSENIFQYFGKISDSDVIRKAVDNWYNAINKFNWNYPEASTFSQVVWKNTTEIGLGIASKGTKSVVVANYWPKGNIYYDVVGDDKGKYFRENVLPRLSPPDTTNLSCVTSSDEQLVDCSSTWLPDGSIAYFRCTEADKLRVRFGKIVCKGNYEIVNNGPSAINNNQDPLPCGIQQMPANSEFHFYVSPFFGYVFAVGNVIRNNYQIFQGFEKSPHYPVLINVTQDAGTFRDQGLKLLNDFRNLHQALPLEMEELLNEKAQLWADTLANRNSLDLAKEDFIGQNVFNSDQTELSLAVNDAIQFWYLKGLKNYNWDNIQSNWENPLALDFSQIVWKSSRKFGLGASNRKFPINSKGTVVVAFYFPMGNVVLENETRPETIEIMEIRMNILKIEFLLVICVQSFVVQSQSNLELDCGVRPPQEIHNPWHVPKYGPFGWDNPQIANRENFPWQVGLFRKTEGIFKYECGGTLIPGTRENEVLVLTGARCVTQSLNSTDAETRLGNLRVVVGQYSSNYNSNKEFGVQKLGIRRIEIHPLYEAKSHDSDAAIVQLDRSVRLGPIALPVCLPPNNSQKSGIRFGMVGEISGFAWDTRRNFTEKLRYARYPVVSSTTCQEKLGVKVNDYLEFCTGFEKDSTACQGDYGGGLVFQQPKIQGRYFLQGLLSNLDATPTTEEGYCENYNVFKRIGPYLEWIKQTQIKFELEDDSQTLPKPKPTVGFPLNYLPEYAKIVRDLHNHYRGIHKVPTIQHEAQRLAEEMVEEDELAVPDAQDYPYGVNLYAIPNYANAKDAVREAVQYWYSGFTLYDRSDPRPSAFTQMIWKSTTQIGVGVATTGKKTVVVVNYWPKGNVLYKGGKDYQKRKSFHDNVRVIQFAR</sequence>
<keyword evidence="1" id="KW-1015">Disulfide bond</keyword>
<dbReference type="SMART" id="SM00198">
    <property type="entry name" value="SCP"/>
    <property type="match status" value="3"/>
</dbReference>
<evidence type="ECO:0000256" key="1">
    <source>
        <dbReference type="ARBA" id="ARBA00023157"/>
    </source>
</evidence>
<dbReference type="SUPFAM" id="SSF50494">
    <property type="entry name" value="Trypsin-like serine proteases"/>
    <property type="match status" value="2"/>
</dbReference>
<organism evidence="7 8">
    <name type="scientific">Folsomia candida</name>
    <name type="common">Springtail</name>
    <dbReference type="NCBI Taxonomy" id="158441"/>
    <lineage>
        <taxon>Eukaryota</taxon>
        <taxon>Metazoa</taxon>
        <taxon>Ecdysozoa</taxon>
        <taxon>Arthropoda</taxon>
        <taxon>Hexapoda</taxon>
        <taxon>Collembola</taxon>
        <taxon>Entomobryomorpha</taxon>
        <taxon>Isotomoidea</taxon>
        <taxon>Isotomidae</taxon>
        <taxon>Proisotominae</taxon>
        <taxon>Folsomia</taxon>
    </lineage>
</organism>
<dbReference type="CDD" id="cd05382">
    <property type="entry name" value="CAP_GAPR1-like"/>
    <property type="match status" value="1"/>
</dbReference>
<gene>
    <name evidence="7" type="ORF">Fcan01_07383</name>
</gene>
<dbReference type="EMBL" id="LNIX01000003">
    <property type="protein sequence ID" value="OXA57142.1"/>
    <property type="molecule type" value="Genomic_DNA"/>
</dbReference>
<dbReference type="GO" id="GO:0004252">
    <property type="term" value="F:serine-type endopeptidase activity"/>
    <property type="evidence" value="ECO:0007669"/>
    <property type="project" value="InterPro"/>
</dbReference>
<dbReference type="PROSITE" id="PS50923">
    <property type="entry name" value="SUSHI"/>
    <property type="match status" value="1"/>
</dbReference>
<evidence type="ECO:0000313" key="7">
    <source>
        <dbReference type="EMBL" id="OXA57142.1"/>
    </source>
</evidence>
<dbReference type="PANTHER" id="PTHR24260:SF143">
    <property type="entry name" value="SERINE PROTEASE GD-LIKE PROTEIN"/>
    <property type="match status" value="1"/>
</dbReference>
<feature type="compositionally biased region" description="Polar residues" evidence="3">
    <location>
        <begin position="369"/>
        <end position="385"/>
    </location>
</feature>
<dbReference type="Gene3D" id="3.40.33.10">
    <property type="entry name" value="CAP"/>
    <property type="match status" value="3"/>
</dbReference>
<name>A0A226EHP8_FOLCA</name>
<evidence type="ECO:0000313" key="8">
    <source>
        <dbReference type="Proteomes" id="UP000198287"/>
    </source>
</evidence>
<evidence type="ECO:0000259" key="5">
    <source>
        <dbReference type="PROSITE" id="PS50240"/>
    </source>
</evidence>
<dbReference type="SMART" id="SM00020">
    <property type="entry name" value="Tryp_SPc"/>
    <property type="match status" value="2"/>
</dbReference>
<comment type="caution">
    <text evidence="2">Lacks conserved residue(s) required for the propagation of feature annotation.</text>
</comment>
<proteinExistence type="predicted"/>
<feature type="chain" id="PRO_5013121656" evidence="4">
    <location>
        <begin position="23"/>
        <end position="1326"/>
    </location>
</feature>
<feature type="signal peptide" evidence="4">
    <location>
        <begin position="1"/>
        <end position="22"/>
    </location>
</feature>
<keyword evidence="4" id="KW-0732">Signal</keyword>
<dbReference type="SUPFAM" id="SSF55797">
    <property type="entry name" value="PR-1-like"/>
    <property type="match status" value="3"/>
</dbReference>
<accession>A0A226EHP8</accession>
<dbReference type="PROSITE" id="PS50240">
    <property type="entry name" value="TRYPSIN_DOM"/>
    <property type="match status" value="2"/>
</dbReference>
<dbReference type="PROSITE" id="PS00134">
    <property type="entry name" value="TRYPSIN_HIS"/>
    <property type="match status" value="1"/>
</dbReference>
<dbReference type="GO" id="GO:0006508">
    <property type="term" value="P:proteolysis"/>
    <property type="evidence" value="ECO:0007669"/>
    <property type="project" value="InterPro"/>
</dbReference>
<feature type="domain" description="Peptidase S1" evidence="5">
    <location>
        <begin position="117"/>
        <end position="352"/>
    </location>
</feature>